<dbReference type="PANTHER" id="PTHR16088">
    <property type="entry name" value="YY1 ASSOCIATED PROTEIN-RELATED"/>
    <property type="match status" value="1"/>
</dbReference>
<dbReference type="AlphaFoldDB" id="A0A6G1BPZ7"/>
<evidence type="ECO:0000256" key="3">
    <source>
        <dbReference type="ARBA" id="ARBA00023242"/>
    </source>
</evidence>
<dbReference type="PANTHER" id="PTHR16088:SF3">
    <property type="entry name" value="GON-4-LIKE PROTEIN"/>
    <property type="match status" value="1"/>
</dbReference>
<keyword evidence="1" id="KW-0805">Transcription regulation</keyword>
<keyword evidence="6" id="KW-1185">Reference proteome</keyword>
<dbReference type="GO" id="GO:0006355">
    <property type="term" value="P:regulation of DNA-templated transcription"/>
    <property type="evidence" value="ECO:0007669"/>
    <property type="project" value="TreeGrafter"/>
</dbReference>
<dbReference type="OrthoDB" id="49309at2759"/>
<evidence type="ECO:0000256" key="2">
    <source>
        <dbReference type="ARBA" id="ARBA00023163"/>
    </source>
</evidence>
<accession>A0A6G1BPZ7</accession>
<evidence type="ECO:0000256" key="1">
    <source>
        <dbReference type="ARBA" id="ARBA00023015"/>
    </source>
</evidence>
<comment type="caution">
    <text evidence="5">The sequence shown here is derived from an EMBL/GenBank/DDBJ whole genome shotgun (WGS) entry which is preliminary data.</text>
</comment>
<feature type="compositionally biased region" description="Polar residues" evidence="4">
    <location>
        <begin position="1128"/>
        <end position="1145"/>
    </location>
</feature>
<gene>
    <name evidence="5" type="ORF">E2562_024525</name>
</gene>
<feature type="compositionally biased region" description="Basic and acidic residues" evidence="4">
    <location>
        <begin position="224"/>
        <end position="236"/>
    </location>
</feature>
<feature type="compositionally biased region" description="Basic and acidic residues" evidence="4">
    <location>
        <begin position="1166"/>
        <end position="1177"/>
    </location>
</feature>
<feature type="compositionally biased region" description="Low complexity" evidence="4">
    <location>
        <begin position="1181"/>
        <end position="1193"/>
    </location>
</feature>
<keyword evidence="3" id="KW-0539">Nucleus</keyword>
<evidence type="ECO:0000313" key="6">
    <source>
        <dbReference type="Proteomes" id="UP000479710"/>
    </source>
</evidence>
<evidence type="ECO:0000313" key="5">
    <source>
        <dbReference type="EMBL" id="KAF0889463.1"/>
    </source>
</evidence>
<feature type="region of interest" description="Disordered" evidence="4">
    <location>
        <begin position="644"/>
        <end position="702"/>
    </location>
</feature>
<proteinExistence type="predicted"/>
<feature type="region of interest" description="Disordered" evidence="4">
    <location>
        <begin position="577"/>
        <end position="607"/>
    </location>
</feature>
<feature type="region of interest" description="Disordered" evidence="4">
    <location>
        <begin position="212"/>
        <end position="262"/>
    </location>
</feature>
<dbReference type="Proteomes" id="UP000479710">
    <property type="component" value="Unassembled WGS sequence"/>
</dbReference>
<feature type="compositionally biased region" description="Acidic residues" evidence="4">
    <location>
        <begin position="1"/>
        <end position="13"/>
    </location>
</feature>
<evidence type="ECO:0008006" key="7">
    <source>
        <dbReference type="Google" id="ProtNLM"/>
    </source>
</evidence>
<sequence>MEVDDDVEEDDMDFNPFLREGSPSETSSSLTSEAECEETSFDDQRNSEVYPHGNFVNEHTGDCAHPQRGLLAEGACKENNPESTSSLVPCENVDGCLNGLEEEALPSEVACSPTLKNSHHLLLEVSEEDAICRRTRARYSLANYSLEELETFLQESDDDGDLQNVDEEEEYRKFLAAVLSGGDNDTQACQGDENQDEDENDADFELEIEEALESDGDENAENYEDTHIVKEKDGCRRQTRQNRPCTELSGASNDHHGSTKSSLRPILPYVSPELLVPGQSYGWQYPSQSAFIPSSLISVHGAALVNGFTDQQLGRLHMLIYEHVQLLIQTFSLCVLDPSKQQLATDVKKMIVELVGCRDQALASRSTIHRQFCFEPQHLCSSFSFASSETLEHQWMPLIKSPVMSILDVSPLHLAPGYLNDVADAVVKYRRSHVDGTTDKNRFRKEPLFPMTVFNTCRDANKVSQGRSNSVFIASPDSSGKSQQKKSLAATLVENTKKESVALVPSDIARLAQRFFPLFSFSLFPHKPPPTAMANRVLFTDAEDGLLALGLLEYNNDWGAIQKRFLSCKSKHQIFVRQKNRSSSKAPDNPIKDVRRMKTSPLTSEEQQRIQEGLKVFKNDWALVWRFVVPHRDPSLLPRQWRSATGVQRSYNKSEAEKEKRRSYEAKRRKLKASMPNSQVVQGQEADNNGSEGAENDDDDSYVNEAFLADTETRSMNIMPYQLSLSRNAGNGMMMQSGSSLYEESGVAGDSAEQQKGNGTNFDATAAYLPFNSCTSDGLSSKQKVQGGSLDRPQASQFCQEKGSCVVKLAPDLPPVNLPPSVRVISQVAFHQNATQVNGTSDNAAKDLFPVPPPTFTESVYRQLNLFPDHSTSVRLHQNGISNGNTTEDGAEQDFQMHPLLFQYPREVLSSYRHPVQNLINHSRDLFPFEKIQTEKSNNQTTDCIETRTPVNANTIDFHPLLQRTEVDANDEVPGDDCNQPYNHSECNMREAPADDQSTARQKSTSPCEKENNIDLDIHLCSSRDFMNGKDCGGTNSKLNDSAEGSRRDKASVTELEVGNSYSHHGIEDPNEESMQGIVMEQEELSDSEEDSQHVEFECEEMDDSDEDQVQGVDPLLAQNKEVSTSVGCGEYQGSNNQSQIQHSLVQVGKEGAATQKSQRLSNARAAREKLKGDNAKRTGSRTSQRSSTSPTSEPNQTKTRRPKTQQVQIGAERRSSDSRRSRKKPVPS</sequence>
<keyword evidence="2" id="KW-0804">Transcription</keyword>
<feature type="compositionally biased region" description="Low complexity" evidence="4">
    <location>
        <begin position="20"/>
        <end position="33"/>
    </location>
</feature>
<feature type="compositionally biased region" description="Polar residues" evidence="4">
    <location>
        <begin position="241"/>
        <end position="252"/>
    </location>
</feature>
<protein>
    <recommendedName>
        <fullName evidence="7">Myb-like domain-containing protein</fullName>
    </recommendedName>
</protein>
<dbReference type="GO" id="GO:0005634">
    <property type="term" value="C:nucleus"/>
    <property type="evidence" value="ECO:0007669"/>
    <property type="project" value="TreeGrafter"/>
</dbReference>
<reference evidence="5 6" key="1">
    <citation type="submission" date="2019-11" db="EMBL/GenBank/DDBJ databases">
        <title>Whole genome sequence of Oryza granulata.</title>
        <authorList>
            <person name="Li W."/>
        </authorList>
    </citation>
    <scope>NUCLEOTIDE SEQUENCE [LARGE SCALE GENOMIC DNA]</scope>
    <source>
        <strain evidence="6">cv. Menghai</strain>
        <tissue evidence="5">Leaf</tissue>
    </source>
</reference>
<feature type="compositionally biased region" description="Basic and acidic residues" evidence="4">
    <location>
        <begin position="652"/>
        <end position="666"/>
    </location>
</feature>
<feature type="region of interest" description="Disordered" evidence="4">
    <location>
        <begin position="1128"/>
        <end position="1229"/>
    </location>
</feature>
<evidence type="ECO:0000256" key="4">
    <source>
        <dbReference type="SAM" id="MobiDB-lite"/>
    </source>
</evidence>
<feature type="region of interest" description="Disordered" evidence="4">
    <location>
        <begin position="1034"/>
        <end position="1072"/>
    </location>
</feature>
<feature type="region of interest" description="Disordered" evidence="4">
    <location>
        <begin position="1"/>
        <end position="48"/>
    </location>
</feature>
<dbReference type="EMBL" id="SPHZ02000012">
    <property type="protein sequence ID" value="KAF0889463.1"/>
    <property type="molecule type" value="Genomic_DNA"/>
</dbReference>
<feature type="compositionally biased region" description="Polar residues" evidence="4">
    <location>
        <begin position="675"/>
        <end position="691"/>
    </location>
</feature>
<feature type="region of interest" description="Disordered" evidence="4">
    <location>
        <begin position="968"/>
        <end position="1010"/>
    </location>
</feature>
<feature type="compositionally biased region" description="Acidic residues" evidence="4">
    <location>
        <begin position="212"/>
        <end position="223"/>
    </location>
</feature>
<feature type="compositionally biased region" description="Polar residues" evidence="4">
    <location>
        <begin position="996"/>
        <end position="1007"/>
    </location>
</feature>
<dbReference type="InterPro" id="IPR052435">
    <property type="entry name" value="YY1-Transcr_Regul"/>
</dbReference>
<dbReference type="GO" id="GO:0003712">
    <property type="term" value="F:transcription coregulator activity"/>
    <property type="evidence" value="ECO:0007669"/>
    <property type="project" value="TreeGrafter"/>
</dbReference>
<organism evidence="5 6">
    <name type="scientific">Oryza meyeriana var. granulata</name>
    <dbReference type="NCBI Taxonomy" id="110450"/>
    <lineage>
        <taxon>Eukaryota</taxon>
        <taxon>Viridiplantae</taxon>
        <taxon>Streptophyta</taxon>
        <taxon>Embryophyta</taxon>
        <taxon>Tracheophyta</taxon>
        <taxon>Spermatophyta</taxon>
        <taxon>Magnoliopsida</taxon>
        <taxon>Liliopsida</taxon>
        <taxon>Poales</taxon>
        <taxon>Poaceae</taxon>
        <taxon>BOP clade</taxon>
        <taxon>Oryzoideae</taxon>
        <taxon>Oryzeae</taxon>
        <taxon>Oryzinae</taxon>
        <taxon>Oryza</taxon>
        <taxon>Oryza meyeriana</taxon>
    </lineage>
</organism>
<name>A0A6G1BPZ7_9ORYZ</name>